<dbReference type="AlphaFoldDB" id="A0A099GL97"/>
<accession>A0A099GL97</accession>
<gene>
    <name evidence="2" type="ORF">IX56_01425</name>
</gene>
<evidence type="ECO:0000313" key="3">
    <source>
        <dbReference type="Proteomes" id="UP000029858"/>
    </source>
</evidence>
<dbReference type="AntiFam" id="ANF00163">
    <property type="entry name" value="Shadow ORF (opposite pspPIM)"/>
</dbReference>
<evidence type="ECO:0000313" key="2">
    <source>
        <dbReference type="EMBL" id="KGJ23610.1"/>
    </source>
</evidence>
<evidence type="ECO:0000256" key="1">
    <source>
        <dbReference type="SAM" id="MobiDB-lite"/>
    </source>
</evidence>
<organism evidence="2 3">
    <name type="scientific">Paracoccus sanguinis</name>
    <dbReference type="NCBI Taxonomy" id="1545044"/>
    <lineage>
        <taxon>Bacteria</taxon>
        <taxon>Pseudomonadati</taxon>
        <taxon>Pseudomonadota</taxon>
        <taxon>Alphaproteobacteria</taxon>
        <taxon>Rhodobacterales</taxon>
        <taxon>Paracoccaceae</taxon>
        <taxon>Paracoccus</taxon>
    </lineage>
</organism>
<name>A0A099GL97_9RHOB</name>
<feature type="region of interest" description="Disordered" evidence="1">
    <location>
        <begin position="246"/>
        <end position="284"/>
    </location>
</feature>
<reference evidence="2 3" key="1">
    <citation type="submission" date="2014-09" db="EMBL/GenBank/DDBJ databases">
        <authorList>
            <person name="McGinnis J.M."/>
            <person name="Wolfgang W.J."/>
        </authorList>
    </citation>
    <scope>NUCLEOTIDE SEQUENCE [LARGE SCALE GENOMIC DNA]</scope>
    <source>
        <strain evidence="2 3">5503</strain>
    </source>
</reference>
<comment type="caution">
    <text evidence="2">The sequence shown here is derived from an EMBL/GenBank/DDBJ whole genome shotgun (WGS) entry which is preliminary data.</text>
</comment>
<dbReference type="Proteomes" id="UP000029858">
    <property type="component" value="Unassembled WGS sequence"/>
</dbReference>
<sequence length="284" mass="30162">MPALGLQPSLAIGVGQSLAIRSKPFSSFRSPPRLRKLSICGVGHSAAVVARFIPCWPASCDGVGFVCRFSLALALGVGQSRSSSVRFPPLDRVPEQARGVGQLVPFTDGENEEPLALVRCADFRRREEASRKAVAHADQSFGDFGEAEAEMMGDILEEDEGRLDLADDAGDMRPEVARVVRAPALARDGERLARIARSDDVHRAAPRAAIEGSNVVPDNSLIQGRVFHPRHESGCGEGFPFDMAHSTISGDGDGEPEVETTRAGTEREAEEACVSGSGSVSGGR</sequence>
<proteinExistence type="predicted"/>
<protein>
    <submittedName>
        <fullName evidence="2">Uncharacterized protein</fullName>
    </submittedName>
</protein>
<reference evidence="2 3" key="2">
    <citation type="submission" date="2014-10" db="EMBL/GenBank/DDBJ databases">
        <title>Paracoccus sanguinis sp. nov., isolated from clinical specimens of New York State patients.</title>
        <authorList>
            <person name="Mingle L.A."/>
            <person name="Cole J.A."/>
            <person name="Lapierre P."/>
            <person name="Musser K.A."/>
        </authorList>
    </citation>
    <scope>NUCLEOTIDE SEQUENCE [LARGE SCALE GENOMIC DNA]</scope>
    <source>
        <strain evidence="2 3">5503</strain>
    </source>
</reference>
<dbReference type="EMBL" id="JRKQ01000003">
    <property type="protein sequence ID" value="KGJ23610.1"/>
    <property type="molecule type" value="Genomic_DNA"/>
</dbReference>